<name>A0A0A9BXV0_ARUDO</name>
<dbReference type="AlphaFoldDB" id="A0A0A9BXV0"/>
<proteinExistence type="predicted"/>
<organism evidence="1">
    <name type="scientific">Arundo donax</name>
    <name type="common">Giant reed</name>
    <name type="synonym">Donax arundinaceus</name>
    <dbReference type="NCBI Taxonomy" id="35708"/>
    <lineage>
        <taxon>Eukaryota</taxon>
        <taxon>Viridiplantae</taxon>
        <taxon>Streptophyta</taxon>
        <taxon>Embryophyta</taxon>
        <taxon>Tracheophyta</taxon>
        <taxon>Spermatophyta</taxon>
        <taxon>Magnoliopsida</taxon>
        <taxon>Liliopsida</taxon>
        <taxon>Poales</taxon>
        <taxon>Poaceae</taxon>
        <taxon>PACMAD clade</taxon>
        <taxon>Arundinoideae</taxon>
        <taxon>Arundineae</taxon>
        <taxon>Arundo</taxon>
    </lineage>
</organism>
<protein>
    <submittedName>
        <fullName evidence="1">Uncharacterized protein</fullName>
    </submittedName>
</protein>
<reference evidence="1" key="1">
    <citation type="submission" date="2014-09" db="EMBL/GenBank/DDBJ databases">
        <authorList>
            <person name="Magalhaes I.L.F."/>
            <person name="Oliveira U."/>
            <person name="Santos F.R."/>
            <person name="Vidigal T.H.D.A."/>
            <person name="Brescovit A.D."/>
            <person name="Santos A.J."/>
        </authorList>
    </citation>
    <scope>NUCLEOTIDE SEQUENCE</scope>
    <source>
        <tissue evidence="1">Shoot tissue taken approximately 20 cm above the soil surface</tissue>
    </source>
</reference>
<evidence type="ECO:0000313" key="1">
    <source>
        <dbReference type="EMBL" id="JAD66000.1"/>
    </source>
</evidence>
<dbReference type="EMBL" id="GBRH01231895">
    <property type="protein sequence ID" value="JAD66000.1"/>
    <property type="molecule type" value="Transcribed_RNA"/>
</dbReference>
<sequence>MRDFEPEATREADRKASESFLSWSTLHVEMCEMDQHTQEQHREQEKEEAELRASLLVDHKPVGRGSTRRRRGCAETNRIMHHGRAMQGSWAC</sequence>
<reference evidence="1" key="2">
    <citation type="journal article" date="2015" name="Data Brief">
        <title>Shoot transcriptome of the giant reed, Arundo donax.</title>
        <authorList>
            <person name="Barrero R.A."/>
            <person name="Guerrero F.D."/>
            <person name="Moolhuijzen P."/>
            <person name="Goolsby J.A."/>
            <person name="Tidwell J."/>
            <person name="Bellgard S.E."/>
            <person name="Bellgard M.I."/>
        </authorList>
    </citation>
    <scope>NUCLEOTIDE SEQUENCE</scope>
    <source>
        <tissue evidence="1">Shoot tissue taken approximately 20 cm above the soil surface</tissue>
    </source>
</reference>
<accession>A0A0A9BXV0</accession>